<comment type="similarity">
    <text evidence="1">Belongs to the short-chain dehydrogenases/reductases (SDR) family.</text>
</comment>
<dbReference type="InterPro" id="IPR036291">
    <property type="entry name" value="NAD(P)-bd_dom_sf"/>
</dbReference>
<evidence type="ECO:0000256" key="1">
    <source>
        <dbReference type="ARBA" id="ARBA00006484"/>
    </source>
</evidence>
<dbReference type="EMBL" id="FNUT01000001">
    <property type="protein sequence ID" value="SEF52434.1"/>
    <property type="molecule type" value="Genomic_DNA"/>
</dbReference>
<dbReference type="PANTHER" id="PTHR24321:SF8">
    <property type="entry name" value="ESTRADIOL 17-BETA-DEHYDROGENASE 8-RELATED"/>
    <property type="match status" value="1"/>
</dbReference>
<gene>
    <name evidence="3" type="ORF">SAMN05421877_101342</name>
</gene>
<dbReference type="InterPro" id="IPR020904">
    <property type="entry name" value="Sc_DH/Rdtase_CS"/>
</dbReference>
<dbReference type="PANTHER" id="PTHR24321">
    <property type="entry name" value="DEHYDROGENASES, SHORT CHAIN"/>
    <property type="match status" value="1"/>
</dbReference>
<dbReference type="FunFam" id="3.40.50.720:FF:000084">
    <property type="entry name" value="Short-chain dehydrogenase reductase"/>
    <property type="match status" value="1"/>
</dbReference>
<dbReference type="PROSITE" id="PS00061">
    <property type="entry name" value="ADH_SHORT"/>
    <property type="match status" value="1"/>
</dbReference>
<evidence type="ECO:0000256" key="2">
    <source>
        <dbReference type="ARBA" id="ARBA00023002"/>
    </source>
</evidence>
<organism evidence="3 4">
    <name type="scientific">Sphingobacterium lactis</name>
    <dbReference type="NCBI Taxonomy" id="797291"/>
    <lineage>
        <taxon>Bacteria</taxon>
        <taxon>Pseudomonadati</taxon>
        <taxon>Bacteroidota</taxon>
        <taxon>Sphingobacteriia</taxon>
        <taxon>Sphingobacteriales</taxon>
        <taxon>Sphingobacteriaceae</taxon>
        <taxon>Sphingobacterium</taxon>
    </lineage>
</organism>
<evidence type="ECO:0000313" key="4">
    <source>
        <dbReference type="Proteomes" id="UP000236731"/>
    </source>
</evidence>
<dbReference type="Gene3D" id="3.40.50.720">
    <property type="entry name" value="NAD(P)-binding Rossmann-like Domain"/>
    <property type="match status" value="1"/>
</dbReference>
<protein>
    <submittedName>
        <fullName evidence="3">NAD(P)-dependent dehydrogenase, short-chain alcohol dehydrogenase family</fullName>
    </submittedName>
</protein>
<keyword evidence="2" id="KW-0560">Oxidoreductase</keyword>
<dbReference type="InterPro" id="IPR002347">
    <property type="entry name" value="SDR_fam"/>
</dbReference>
<dbReference type="CDD" id="cd05233">
    <property type="entry name" value="SDR_c"/>
    <property type="match status" value="1"/>
</dbReference>
<reference evidence="4" key="1">
    <citation type="submission" date="2016-10" db="EMBL/GenBank/DDBJ databases">
        <authorList>
            <person name="Varghese N."/>
            <person name="Submissions S."/>
        </authorList>
    </citation>
    <scope>NUCLEOTIDE SEQUENCE [LARGE SCALE GENOMIC DNA]</scope>
    <source>
        <strain evidence="4">DSM 22361</strain>
    </source>
</reference>
<dbReference type="RefSeq" id="WP_103904990.1">
    <property type="nucleotide sequence ID" value="NZ_CP049246.1"/>
</dbReference>
<dbReference type="PRINTS" id="PR00080">
    <property type="entry name" value="SDRFAMILY"/>
</dbReference>
<sequence>MRDFEKKVCLLTGAATIGLAIADKFIQLGASVVVGALELGSDVDRKAAYAEQFDFIKTDITSDASLRALLDFTLQKYGRVDVLVNCAAAYADDGPLTSRETWLRTLDTNVVSAAVFGEMVRPYLKASVGNIINIGSVSGVFPHIQRWSYPVSKAALLHLTKTQAVEYAADKIRVNMVRLGHVWSLPFEGLTKNDRAHADEVTSSFNLMGRIANAEEVANVVAFVASAEASYMTGNETVVDGGYSAMGPEQHEPLFPKLAK</sequence>
<accession>A0A1H5SPR2</accession>
<keyword evidence="4" id="KW-1185">Reference proteome</keyword>
<dbReference type="PRINTS" id="PR00081">
    <property type="entry name" value="GDHRDH"/>
</dbReference>
<dbReference type="AlphaFoldDB" id="A0A1H5SPR2"/>
<dbReference type="Proteomes" id="UP000236731">
    <property type="component" value="Unassembled WGS sequence"/>
</dbReference>
<name>A0A1H5SPR2_9SPHI</name>
<dbReference type="GO" id="GO:0016491">
    <property type="term" value="F:oxidoreductase activity"/>
    <property type="evidence" value="ECO:0007669"/>
    <property type="project" value="UniProtKB-KW"/>
</dbReference>
<dbReference type="OrthoDB" id="9804774at2"/>
<proteinExistence type="inferred from homology"/>
<dbReference type="Pfam" id="PF13561">
    <property type="entry name" value="adh_short_C2"/>
    <property type="match status" value="1"/>
</dbReference>
<dbReference type="SUPFAM" id="SSF51735">
    <property type="entry name" value="NAD(P)-binding Rossmann-fold domains"/>
    <property type="match status" value="1"/>
</dbReference>
<evidence type="ECO:0000313" key="3">
    <source>
        <dbReference type="EMBL" id="SEF52434.1"/>
    </source>
</evidence>